<dbReference type="eggNOG" id="COG3631">
    <property type="taxonomic scope" value="Bacteria"/>
</dbReference>
<gene>
    <name evidence="2" type="ORF">OSCT_1904</name>
</gene>
<reference evidence="2 3" key="1">
    <citation type="journal article" date="2011" name="J. Bacteriol.">
        <title>Draft genome sequence of the anoxygenic filamentous phototrophic bacterium Oscillochloris trichoides subsp. DG-6.</title>
        <authorList>
            <person name="Kuznetsov B.B."/>
            <person name="Ivanovsky R.N."/>
            <person name="Keppen O.I."/>
            <person name="Sukhacheva M.V."/>
            <person name="Bumazhkin B.K."/>
            <person name="Patutina E.O."/>
            <person name="Beletsky A.V."/>
            <person name="Mardanov A.V."/>
            <person name="Baslerov R.V."/>
            <person name="Panteleeva A.N."/>
            <person name="Kolganova T.V."/>
            <person name="Ravin N.V."/>
            <person name="Skryabin K.G."/>
        </authorList>
    </citation>
    <scope>NUCLEOTIDE SEQUENCE [LARGE SCALE GENOMIC DNA]</scope>
    <source>
        <strain evidence="2 3">DG-6</strain>
    </source>
</reference>
<accession>E1IF03</accession>
<dbReference type="InterPro" id="IPR032710">
    <property type="entry name" value="NTF2-like_dom_sf"/>
</dbReference>
<dbReference type="EMBL" id="ADVR01000078">
    <property type="protein sequence ID" value="EFO80248.1"/>
    <property type="molecule type" value="Genomic_DNA"/>
</dbReference>
<dbReference type="Proteomes" id="UP000054010">
    <property type="component" value="Unassembled WGS sequence"/>
</dbReference>
<dbReference type="STRING" id="765420.OSCT_1904"/>
<feature type="domain" description="SnoaL-like" evidence="1">
    <location>
        <begin position="13"/>
        <end position="115"/>
    </location>
</feature>
<sequence length="122" mass="13736">MDRAEAGMRTIMAFHAAYNRHDLAAIMDLVSADCRLECASPAPDGTCYRGHAAIQQFWQQHFAALPQARLEIEEVSGLGNRSLLRWRLHWLAADGAVHHLRGLDIFQVRHGLICEQLSYLKG</sequence>
<dbReference type="HOGENOM" id="CLU_155955_1_0_0"/>
<dbReference type="Gene3D" id="3.10.450.50">
    <property type="match status" value="1"/>
</dbReference>
<dbReference type="InterPro" id="IPR037401">
    <property type="entry name" value="SnoaL-like"/>
</dbReference>
<evidence type="ECO:0000313" key="3">
    <source>
        <dbReference type="Proteomes" id="UP000054010"/>
    </source>
</evidence>
<comment type="caution">
    <text evidence="2">The sequence shown here is derived from an EMBL/GenBank/DDBJ whole genome shotgun (WGS) entry which is preliminary data.</text>
</comment>
<organism evidence="2 3">
    <name type="scientific">Oscillochloris trichoides DG-6</name>
    <dbReference type="NCBI Taxonomy" id="765420"/>
    <lineage>
        <taxon>Bacteria</taxon>
        <taxon>Bacillati</taxon>
        <taxon>Chloroflexota</taxon>
        <taxon>Chloroflexia</taxon>
        <taxon>Chloroflexales</taxon>
        <taxon>Chloroflexineae</taxon>
        <taxon>Oscillochloridaceae</taxon>
        <taxon>Oscillochloris</taxon>
    </lineage>
</organism>
<dbReference type="Pfam" id="PF12680">
    <property type="entry name" value="SnoaL_2"/>
    <property type="match status" value="1"/>
</dbReference>
<keyword evidence="3" id="KW-1185">Reference proteome</keyword>
<proteinExistence type="predicted"/>
<dbReference type="SUPFAM" id="SSF54427">
    <property type="entry name" value="NTF2-like"/>
    <property type="match status" value="1"/>
</dbReference>
<name>E1IF03_9CHLR</name>
<protein>
    <recommendedName>
        <fullName evidence="1">SnoaL-like domain-containing protein</fullName>
    </recommendedName>
</protein>
<evidence type="ECO:0000259" key="1">
    <source>
        <dbReference type="Pfam" id="PF12680"/>
    </source>
</evidence>
<dbReference type="AlphaFoldDB" id="E1IF03"/>
<evidence type="ECO:0000313" key="2">
    <source>
        <dbReference type="EMBL" id="EFO80248.1"/>
    </source>
</evidence>